<evidence type="ECO:0000313" key="17">
    <source>
        <dbReference type="EMBL" id="OTG28201.1"/>
    </source>
</evidence>
<evidence type="ECO:0000256" key="7">
    <source>
        <dbReference type="ARBA" id="ARBA00022737"/>
    </source>
</evidence>
<evidence type="ECO:0000256" key="10">
    <source>
        <dbReference type="ARBA" id="ARBA00023136"/>
    </source>
</evidence>
<keyword evidence="5 14" id="KW-0812">Transmembrane</keyword>
<evidence type="ECO:0000256" key="5">
    <source>
        <dbReference type="ARBA" id="ARBA00022692"/>
    </source>
</evidence>
<gene>
    <name evidence="17" type="ORF">HannXRQ_Chr04g0108591</name>
</gene>
<keyword evidence="11" id="KW-1015">Disulfide bond</keyword>
<evidence type="ECO:0000259" key="16">
    <source>
        <dbReference type="PROSITE" id="PS51473"/>
    </source>
</evidence>
<keyword evidence="8" id="KW-0965">Cell junction</keyword>
<dbReference type="CDD" id="cd23509">
    <property type="entry name" value="Gnk2-like"/>
    <property type="match status" value="2"/>
</dbReference>
<evidence type="ECO:0000313" key="18">
    <source>
        <dbReference type="Proteomes" id="UP000215914"/>
    </source>
</evidence>
<evidence type="ECO:0000256" key="2">
    <source>
        <dbReference type="ARBA" id="ARBA00022448"/>
    </source>
</evidence>
<evidence type="ECO:0000256" key="4">
    <source>
        <dbReference type="ARBA" id="ARBA00022581"/>
    </source>
</evidence>
<name>A0A251V0R9_HELAN</name>
<dbReference type="InterPro" id="IPR038408">
    <property type="entry name" value="GNK2_sf"/>
</dbReference>
<feature type="signal peptide" evidence="15">
    <location>
        <begin position="1"/>
        <end position="24"/>
    </location>
</feature>
<dbReference type="PROSITE" id="PS51473">
    <property type="entry name" value="GNK2"/>
    <property type="match status" value="2"/>
</dbReference>
<keyword evidence="7" id="KW-0677">Repeat</keyword>
<dbReference type="Proteomes" id="UP000215914">
    <property type="component" value="Chromosome 4"/>
</dbReference>
<dbReference type="GO" id="GO:0005886">
    <property type="term" value="C:plasma membrane"/>
    <property type="evidence" value="ECO:0007669"/>
    <property type="project" value="UniProtKB-SubCell"/>
</dbReference>
<feature type="chain" id="PRO_5012038438" evidence="15">
    <location>
        <begin position="25"/>
        <end position="320"/>
    </location>
</feature>
<evidence type="ECO:0000256" key="15">
    <source>
        <dbReference type="SAM" id="SignalP"/>
    </source>
</evidence>
<dbReference type="PANTHER" id="PTHR32080">
    <property type="entry name" value="ANTIFUNGAL PROTEIN GINKBILOBIN-2-LIKE"/>
    <property type="match status" value="1"/>
</dbReference>
<evidence type="ECO:0000256" key="3">
    <source>
        <dbReference type="ARBA" id="ARBA00022475"/>
    </source>
</evidence>
<keyword evidence="2" id="KW-0813">Transport</keyword>
<evidence type="ECO:0000256" key="1">
    <source>
        <dbReference type="ARBA" id="ARBA00004251"/>
    </source>
</evidence>
<comment type="subcellular location">
    <subcellularLocation>
        <location evidence="12">Cell junction</location>
        <location evidence="12">Plasmodesma</location>
    </subcellularLocation>
    <subcellularLocation>
        <location evidence="1">Cell membrane</location>
        <topology evidence="1">Single-pass type I membrane protein</topology>
    </subcellularLocation>
</comment>
<dbReference type="AlphaFoldDB" id="A0A251V0R9"/>
<feature type="domain" description="Gnk2-homologous" evidence="16">
    <location>
        <begin position="34"/>
        <end position="141"/>
    </location>
</feature>
<dbReference type="InterPro" id="IPR051378">
    <property type="entry name" value="Cell2Cell_Antifungal"/>
</dbReference>
<keyword evidence="3" id="KW-1003">Cell membrane</keyword>
<keyword evidence="4" id="KW-0945">Host-virus interaction</keyword>
<dbReference type="Pfam" id="PF01657">
    <property type="entry name" value="Stress-antifung"/>
    <property type="match status" value="2"/>
</dbReference>
<comment type="similarity">
    <text evidence="13">Belongs to the cysteine-rich repeat secretory protein family. Plasmodesmata-located proteins (PDLD) subfamily.</text>
</comment>
<feature type="transmembrane region" description="Helical" evidence="14">
    <location>
        <begin position="283"/>
        <end position="304"/>
    </location>
</feature>
<dbReference type="InterPro" id="IPR002902">
    <property type="entry name" value="GNK2"/>
</dbReference>
<feature type="domain" description="Gnk2-homologous" evidence="16">
    <location>
        <begin position="146"/>
        <end position="245"/>
    </location>
</feature>
<dbReference type="OMA" id="IFKGCAN"/>
<dbReference type="InParanoid" id="A0A251V0R9"/>
<dbReference type="Gene3D" id="3.30.430.20">
    <property type="entry name" value="Gnk2 domain, C-X8-C-X2-C motif"/>
    <property type="match status" value="2"/>
</dbReference>
<protein>
    <submittedName>
        <fullName evidence="17">Putative gnk2-like domain-containing protein</fullName>
    </submittedName>
</protein>
<dbReference type="FunFam" id="3.30.430.20:FF:000001">
    <property type="entry name" value="cysteine-rich repeat secretory protein 3"/>
    <property type="match status" value="1"/>
</dbReference>
<keyword evidence="9 14" id="KW-1133">Transmembrane helix</keyword>
<evidence type="ECO:0000256" key="14">
    <source>
        <dbReference type="SAM" id="Phobius"/>
    </source>
</evidence>
<evidence type="ECO:0000256" key="6">
    <source>
        <dbReference type="ARBA" id="ARBA00022729"/>
    </source>
</evidence>
<evidence type="ECO:0000256" key="11">
    <source>
        <dbReference type="ARBA" id="ARBA00023157"/>
    </source>
</evidence>
<dbReference type="GO" id="GO:0009506">
    <property type="term" value="C:plasmodesma"/>
    <property type="evidence" value="ECO:0007669"/>
    <property type="project" value="UniProtKB-SubCell"/>
</dbReference>
<organism evidence="17 18">
    <name type="scientific">Helianthus annuus</name>
    <name type="common">Common sunflower</name>
    <dbReference type="NCBI Taxonomy" id="4232"/>
    <lineage>
        <taxon>Eukaryota</taxon>
        <taxon>Viridiplantae</taxon>
        <taxon>Streptophyta</taxon>
        <taxon>Embryophyta</taxon>
        <taxon>Tracheophyta</taxon>
        <taxon>Spermatophyta</taxon>
        <taxon>Magnoliopsida</taxon>
        <taxon>eudicotyledons</taxon>
        <taxon>Gunneridae</taxon>
        <taxon>Pentapetalae</taxon>
        <taxon>asterids</taxon>
        <taxon>campanulids</taxon>
        <taxon>Asterales</taxon>
        <taxon>Asteraceae</taxon>
        <taxon>Asteroideae</taxon>
        <taxon>Heliantheae alliance</taxon>
        <taxon>Heliantheae</taxon>
        <taxon>Helianthus</taxon>
    </lineage>
</organism>
<dbReference type="PANTHER" id="PTHR32080:SF36">
    <property type="entry name" value="PLASMODESMATA-LOCATED PROTEIN 1"/>
    <property type="match status" value="1"/>
</dbReference>
<accession>A0A251V0R9</accession>
<dbReference type="EMBL" id="CM007893">
    <property type="protein sequence ID" value="OTG28201.1"/>
    <property type="molecule type" value="Genomic_DNA"/>
</dbReference>
<sequence length="320" mass="33888">MASPENHHLLHLLLPLLLIHYLSSTTTTAAASDLTTLIYKGCANQNFQDPIATQNLKSLYTTLVSQSTTATYYKTTAGTTDQSTTTSITGLYQCRGDLSTTDCNTCVQKLPDTIQSVCHKDTIAARAQLVGCYMRYEVVGFQQAPPTELLYKKCSSGRVDGSGFDERLEAALSLVPKGVSNGKGYYAGAYQGVYVLGQCEGDLGGGECVNCVKSAVEIGRSECRSSVSGHVFLQQCYVSYTYYPDGVPGTGDTGGSGGVGGVETGVTEIQGDSGGGRNNTQKVVAIVFGGLAALGLVVAFLLVLKSAFKKKKEHYSYGYS</sequence>
<keyword evidence="6 15" id="KW-0732">Signal</keyword>
<reference evidence="18" key="1">
    <citation type="journal article" date="2017" name="Nature">
        <title>The sunflower genome provides insights into oil metabolism, flowering and Asterid evolution.</title>
        <authorList>
            <person name="Badouin H."/>
            <person name="Gouzy J."/>
            <person name="Grassa C.J."/>
            <person name="Murat F."/>
            <person name="Staton S.E."/>
            <person name="Cottret L."/>
            <person name="Lelandais-Briere C."/>
            <person name="Owens G.L."/>
            <person name="Carrere S."/>
            <person name="Mayjonade B."/>
            <person name="Legrand L."/>
            <person name="Gill N."/>
            <person name="Kane N.C."/>
            <person name="Bowers J.E."/>
            <person name="Hubner S."/>
            <person name="Bellec A."/>
            <person name="Berard A."/>
            <person name="Berges H."/>
            <person name="Blanchet N."/>
            <person name="Boniface M.C."/>
            <person name="Brunel D."/>
            <person name="Catrice O."/>
            <person name="Chaidir N."/>
            <person name="Claudel C."/>
            <person name="Donnadieu C."/>
            <person name="Faraut T."/>
            <person name="Fievet G."/>
            <person name="Helmstetter N."/>
            <person name="King M."/>
            <person name="Knapp S.J."/>
            <person name="Lai Z."/>
            <person name="Le Paslier M.C."/>
            <person name="Lippi Y."/>
            <person name="Lorenzon L."/>
            <person name="Mandel J.R."/>
            <person name="Marage G."/>
            <person name="Marchand G."/>
            <person name="Marquand E."/>
            <person name="Bret-Mestries E."/>
            <person name="Morien E."/>
            <person name="Nambeesan S."/>
            <person name="Nguyen T."/>
            <person name="Pegot-Espagnet P."/>
            <person name="Pouilly N."/>
            <person name="Raftis F."/>
            <person name="Sallet E."/>
            <person name="Schiex T."/>
            <person name="Thomas J."/>
            <person name="Vandecasteele C."/>
            <person name="Vares D."/>
            <person name="Vear F."/>
            <person name="Vautrin S."/>
            <person name="Crespi M."/>
            <person name="Mangin B."/>
            <person name="Burke J.M."/>
            <person name="Salse J."/>
            <person name="Munos S."/>
            <person name="Vincourt P."/>
            <person name="Rieseberg L.H."/>
            <person name="Langlade N.B."/>
        </authorList>
    </citation>
    <scope>NUCLEOTIDE SEQUENCE [LARGE SCALE GENOMIC DNA]</scope>
    <source>
        <strain evidence="18">cv. SF193</strain>
    </source>
</reference>
<evidence type="ECO:0000256" key="13">
    <source>
        <dbReference type="ARBA" id="ARBA00038393"/>
    </source>
</evidence>
<evidence type="ECO:0000256" key="8">
    <source>
        <dbReference type="ARBA" id="ARBA00022949"/>
    </source>
</evidence>
<keyword evidence="18" id="KW-1185">Reference proteome</keyword>
<evidence type="ECO:0000256" key="12">
    <source>
        <dbReference type="ARBA" id="ARBA00024184"/>
    </source>
</evidence>
<keyword evidence="10 14" id="KW-0472">Membrane</keyword>
<evidence type="ECO:0000256" key="9">
    <source>
        <dbReference type="ARBA" id="ARBA00022989"/>
    </source>
</evidence>
<proteinExistence type="inferred from homology"/>